<proteinExistence type="predicted"/>
<dbReference type="EMBL" id="OCNF01000004">
    <property type="protein sequence ID" value="SOD66660.1"/>
    <property type="molecule type" value="Genomic_DNA"/>
</dbReference>
<dbReference type="RefSeq" id="WP_097113761.1">
    <property type="nucleotide sequence ID" value="NZ_CP083931.1"/>
</dbReference>
<sequence length="170" mass="19646">MKTAWINPFIMIAMMMFSPNIMAKTVKLTGVATCQFDMTNDTDYCSRSNKAQYRRALANQKPNFNRHYILLEVEPRAYAAIDTRNGVVYPLFHTIEDHENGKKAKIQFSVNEPQMCVWGVAMAYQSVIATDDYGEEANKGKNPVCFGIFRDEYSPKYGYEFRHDWTTPKK</sequence>
<feature type="chain" id="PRO_5012967732" evidence="1">
    <location>
        <begin position="24"/>
        <end position="170"/>
    </location>
</feature>
<evidence type="ECO:0000256" key="1">
    <source>
        <dbReference type="SAM" id="SignalP"/>
    </source>
</evidence>
<evidence type="ECO:0000313" key="2">
    <source>
        <dbReference type="EMBL" id="SOD66660.1"/>
    </source>
</evidence>
<dbReference type="AlphaFoldDB" id="A0A286E6Z3"/>
<keyword evidence="3" id="KW-1185">Reference proteome</keyword>
<organism evidence="2 3">
    <name type="scientific">Alysiella filiformis DSM 16848</name>
    <dbReference type="NCBI Taxonomy" id="1120981"/>
    <lineage>
        <taxon>Bacteria</taxon>
        <taxon>Pseudomonadati</taxon>
        <taxon>Pseudomonadota</taxon>
        <taxon>Betaproteobacteria</taxon>
        <taxon>Neisseriales</taxon>
        <taxon>Neisseriaceae</taxon>
        <taxon>Alysiella</taxon>
    </lineage>
</organism>
<dbReference type="OrthoDB" id="6688584at2"/>
<feature type="signal peptide" evidence="1">
    <location>
        <begin position="1"/>
        <end position="23"/>
    </location>
</feature>
<name>A0A286E6Z3_9NEIS</name>
<protein>
    <submittedName>
        <fullName evidence="2">Uncharacterized protein</fullName>
    </submittedName>
</protein>
<keyword evidence="1" id="KW-0732">Signal</keyword>
<gene>
    <name evidence="2" type="ORF">SAMN02746062_00683</name>
</gene>
<reference evidence="2 3" key="1">
    <citation type="submission" date="2017-09" db="EMBL/GenBank/DDBJ databases">
        <authorList>
            <person name="Ehlers B."/>
            <person name="Leendertz F.H."/>
        </authorList>
    </citation>
    <scope>NUCLEOTIDE SEQUENCE [LARGE SCALE GENOMIC DNA]</scope>
    <source>
        <strain evidence="2 3">DSM 16848</strain>
    </source>
</reference>
<dbReference type="Proteomes" id="UP000219669">
    <property type="component" value="Unassembled WGS sequence"/>
</dbReference>
<evidence type="ECO:0000313" key="3">
    <source>
        <dbReference type="Proteomes" id="UP000219669"/>
    </source>
</evidence>
<accession>A0A286E6Z3</accession>